<dbReference type="AlphaFoldDB" id="A0A8K1CNX1"/>
<dbReference type="SUPFAM" id="SSF57903">
    <property type="entry name" value="FYVE/PHD zinc finger"/>
    <property type="match status" value="1"/>
</dbReference>
<reference evidence="1" key="1">
    <citation type="submission" date="2019-03" db="EMBL/GenBank/DDBJ databases">
        <title>Long read genome sequence of the mycoparasitic Pythium oligandrum ATCC 38472 isolated from sugarbeet rhizosphere.</title>
        <authorList>
            <person name="Gaulin E."/>
        </authorList>
    </citation>
    <scope>NUCLEOTIDE SEQUENCE</scope>
    <source>
        <strain evidence="1">ATCC 38472_TT</strain>
    </source>
</reference>
<accession>A0A8K1CNX1</accession>
<dbReference type="CDD" id="cd00065">
    <property type="entry name" value="FYVE_like_SF"/>
    <property type="match status" value="1"/>
</dbReference>
<proteinExistence type="predicted"/>
<dbReference type="PANTHER" id="PTHR43102:SF2">
    <property type="entry name" value="GAF DOMAIN-CONTAINING PROTEIN"/>
    <property type="match status" value="1"/>
</dbReference>
<dbReference type="InterPro" id="IPR029016">
    <property type="entry name" value="GAF-like_dom_sf"/>
</dbReference>
<dbReference type="InterPro" id="IPR011011">
    <property type="entry name" value="Znf_FYVE_PHD"/>
</dbReference>
<dbReference type="Proteomes" id="UP000794436">
    <property type="component" value="Unassembled WGS sequence"/>
</dbReference>
<comment type="caution">
    <text evidence="1">The sequence shown here is derived from an EMBL/GenBank/DDBJ whole genome shotgun (WGS) entry which is preliminary data.</text>
</comment>
<evidence type="ECO:0000313" key="2">
    <source>
        <dbReference type="Proteomes" id="UP000794436"/>
    </source>
</evidence>
<dbReference type="OrthoDB" id="303614at2759"/>
<name>A0A8K1CNX1_PYTOL</name>
<sequence>MPSTGTATSDHPVFKRLSRDQLVARRRNIGYQTLIFQSSLPRAERCKHCGRRFNSVWKEYLCHVCGLWVCQPCSLVLERERVLQYVTFMRSCVGCLLMLNKWADTIRLTEFAMHPWVVSSSKRQISLTLSDALRTKKESRRAVLLLLNQLGMPVDPNDSFLDGIHEDDWVAATTEGSVGVSQSPEAHENAVKTSVECVQHLVQQCFDVVIPELALKDCVFAESDGIRHYALQYNSPDQPPESPPVPDEDKRLHTLAGYGQVLRSLNTPLLQLICDLVAKELEAWSSFITMVKAKVQFMVAAPPGCPCSTALKRSECFCSFALTSSRPFLIRDTSMDIRFRNIEIARGGQLMFYIAFPIVDEAGVTVAFLCALDHKPRKCVTTMQYSVMKRLAAVVSALWKDIVNQNEL</sequence>
<evidence type="ECO:0000313" key="1">
    <source>
        <dbReference type="EMBL" id="TMW67027.1"/>
    </source>
</evidence>
<evidence type="ECO:0008006" key="3">
    <source>
        <dbReference type="Google" id="ProtNLM"/>
    </source>
</evidence>
<dbReference type="Gene3D" id="3.30.450.40">
    <property type="match status" value="1"/>
</dbReference>
<keyword evidence="2" id="KW-1185">Reference proteome</keyword>
<gene>
    <name evidence="1" type="ORF">Poli38472_012143</name>
</gene>
<dbReference type="PANTHER" id="PTHR43102">
    <property type="entry name" value="SLR1143 PROTEIN"/>
    <property type="match status" value="1"/>
</dbReference>
<dbReference type="EMBL" id="SPLM01000006">
    <property type="protein sequence ID" value="TMW67027.1"/>
    <property type="molecule type" value="Genomic_DNA"/>
</dbReference>
<organism evidence="1 2">
    <name type="scientific">Pythium oligandrum</name>
    <name type="common">Mycoparasitic fungus</name>
    <dbReference type="NCBI Taxonomy" id="41045"/>
    <lineage>
        <taxon>Eukaryota</taxon>
        <taxon>Sar</taxon>
        <taxon>Stramenopiles</taxon>
        <taxon>Oomycota</taxon>
        <taxon>Peronosporomycetes</taxon>
        <taxon>Pythiales</taxon>
        <taxon>Pythiaceae</taxon>
        <taxon>Pythium</taxon>
    </lineage>
</organism>
<dbReference type="SUPFAM" id="SSF55781">
    <property type="entry name" value="GAF domain-like"/>
    <property type="match status" value="1"/>
</dbReference>
<protein>
    <recommendedName>
        <fullName evidence="3">FYVE-type domain-containing protein</fullName>
    </recommendedName>
</protein>